<comment type="caution">
    <text evidence="3">The sequence shown here is derived from an EMBL/GenBank/DDBJ whole genome shotgun (WGS) entry which is preliminary data.</text>
</comment>
<proteinExistence type="predicted"/>
<protein>
    <submittedName>
        <fullName evidence="3">Ketose-bisphosphate aldolase</fullName>
    </submittedName>
</protein>
<dbReference type="InterPro" id="IPR050246">
    <property type="entry name" value="Class_II_FBP_aldolase"/>
</dbReference>
<dbReference type="PROSITE" id="PS00806">
    <property type="entry name" value="ALDOLASE_CLASS_II_2"/>
    <property type="match status" value="1"/>
</dbReference>
<dbReference type="HOGENOM" id="CLU_040088_0_1_9"/>
<feature type="binding site" evidence="2">
    <location>
        <position position="203"/>
    </location>
    <ligand>
        <name>Zn(2+)</name>
        <dbReference type="ChEBI" id="CHEBI:29105"/>
        <label>1</label>
        <note>catalytic</note>
    </ligand>
</feature>
<dbReference type="GO" id="GO:0005829">
    <property type="term" value="C:cytosol"/>
    <property type="evidence" value="ECO:0007669"/>
    <property type="project" value="TreeGrafter"/>
</dbReference>
<feature type="binding site" evidence="2">
    <location>
        <position position="159"/>
    </location>
    <ligand>
        <name>Zn(2+)</name>
        <dbReference type="ChEBI" id="CHEBI:29105"/>
        <label>2</label>
    </ligand>
</feature>
<feature type="binding site" evidence="2">
    <location>
        <position position="108"/>
    </location>
    <ligand>
        <name>Zn(2+)</name>
        <dbReference type="ChEBI" id="CHEBI:29105"/>
        <label>1</label>
        <note>catalytic</note>
    </ligand>
</feature>
<dbReference type="STRING" id="160454.RV10_GL004643"/>
<dbReference type="NCBIfam" id="NF005943">
    <property type="entry name" value="PRK07998.1"/>
    <property type="match status" value="1"/>
</dbReference>
<accession>R2QS50</accession>
<dbReference type="PANTHER" id="PTHR30304:SF0">
    <property type="entry name" value="D-TAGATOSE-1,6-BISPHOSPHATE ALDOLASE SUBUNIT GATY-RELATED"/>
    <property type="match status" value="1"/>
</dbReference>
<dbReference type="Pfam" id="PF01116">
    <property type="entry name" value="F_bP_aldolase"/>
    <property type="match status" value="1"/>
</dbReference>
<evidence type="ECO:0000313" key="3">
    <source>
        <dbReference type="EMBL" id="EOH98038.1"/>
    </source>
</evidence>
<dbReference type="Gene3D" id="3.20.20.70">
    <property type="entry name" value="Aldolase class I"/>
    <property type="match status" value="1"/>
</dbReference>
<reference evidence="3 4" key="1">
    <citation type="submission" date="2013-02" db="EMBL/GenBank/DDBJ databases">
        <title>The Genome Sequence of Enterococcus pallens BAA-351.</title>
        <authorList>
            <consortium name="The Broad Institute Genome Sequencing Platform"/>
            <consortium name="The Broad Institute Genome Sequencing Center for Infectious Disease"/>
            <person name="Earl A.M."/>
            <person name="Gilmore M.S."/>
            <person name="Lebreton F."/>
            <person name="Walker B."/>
            <person name="Young S.K."/>
            <person name="Zeng Q."/>
            <person name="Gargeya S."/>
            <person name="Fitzgerald M."/>
            <person name="Haas B."/>
            <person name="Abouelleil A."/>
            <person name="Alvarado L."/>
            <person name="Arachchi H.M."/>
            <person name="Berlin A.M."/>
            <person name="Chapman S.B."/>
            <person name="Dewar J."/>
            <person name="Goldberg J."/>
            <person name="Griggs A."/>
            <person name="Gujja S."/>
            <person name="Hansen M."/>
            <person name="Howarth C."/>
            <person name="Imamovic A."/>
            <person name="Larimer J."/>
            <person name="McCowan C."/>
            <person name="Murphy C."/>
            <person name="Neiman D."/>
            <person name="Pearson M."/>
            <person name="Priest M."/>
            <person name="Roberts A."/>
            <person name="Saif S."/>
            <person name="Shea T."/>
            <person name="Sisk P."/>
            <person name="Sykes S."/>
            <person name="Wortman J."/>
            <person name="Nusbaum C."/>
            <person name="Birren B."/>
        </authorList>
    </citation>
    <scope>NUCLEOTIDE SEQUENCE [LARGE SCALE GENOMIC DNA]</scope>
    <source>
        <strain evidence="3 4">ATCC BAA-351</strain>
    </source>
</reference>
<dbReference type="PATRIC" id="fig|1158607.3.peg.712"/>
<keyword evidence="4" id="KW-1185">Reference proteome</keyword>
<dbReference type="eggNOG" id="COG0191">
    <property type="taxonomic scope" value="Bacteria"/>
</dbReference>
<comment type="cofactor">
    <cofactor evidence="2">
        <name>Zn(2+)</name>
        <dbReference type="ChEBI" id="CHEBI:29105"/>
    </cofactor>
    <text evidence="2">Binds 2 Zn(2+) ions per subunit. One is catalytic and the other provides a structural contribution.</text>
</comment>
<keyword evidence="2" id="KW-0862">Zinc</keyword>
<gene>
    <name evidence="3" type="ORF">UAU_00708</name>
</gene>
<evidence type="ECO:0000313" key="4">
    <source>
        <dbReference type="Proteomes" id="UP000013782"/>
    </source>
</evidence>
<dbReference type="AlphaFoldDB" id="R2QS50"/>
<dbReference type="GO" id="GO:0009025">
    <property type="term" value="F:tagatose-bisphosphate aldolase activity"/>
    <property type="evidence" value="ECO:0007669"/>
    <property type="project" value="TreeGrafter"/>
</dbReference>
<dbReference type="GO" id="GO:0008270">
    <property type="term" value="F:zinc ion binding"/>
    <property type="evidence" value="ECO:0007669"/>
    <property type="project" value="InterPro"/>
</dbReference>
<feature type="active site" description="Proton donor" evidence="1">
    <location>
        <position position="107"/>
    </location>
</feature>
<evidence type="ECO:0000256" key="1">
    <source>
        <dbReference type="PIRSR" id="PIRSR001359-1"/>
    </source>
</evidence>
<name>R2QS50_9ENTE</name>
<keyword evidence="2" id="KW-0479">Metal-binding</keyword>
<dbReference type="InterPro" id="IPR000771">
    <property type="entry name" value="FBA_II"/>
</dbReference>
<dbReference type="PANTHER" id="PTHR30304">
    <property type="entry name" value="D-TAGATOSE-1,6-BISPHOSPHATE ALDOLASE"/>
    <property type="match status" value="1"/>
</dbReference>
<dbReference type="PIRSF" id="PIRSF001359">
    <property type="entry name" value="F_bP_aldolase_II"/>
    <property type="match status" value="1"/>
</dbReference>
<feature type="binding site" evidence="2">
    <location>
        <position position="129"/>
    </location>
    <ligand>
        <name>Zn(2+)</name>
        <dbReference type="ChEBI" id="CHEBI:29105"/>
        <label>2</label>
    </ligand>
</feature>
<sequence>MQNVQSFSFLFQYKMDVEREKEGKSMQLVNGYKLMEYAREKGLVLPAFNTTNYELTTAIIKGYQATGLGGYIAISSSNLKLSSPKIIADMVKSTMQEVTTPIALHLDHGKSFEDVKACIDAGFTSIMVDASHLPFEENIREVKRTVEYCHFYGIPVEAELGAIGGKEDDHIAEEDAKTNPADVAEFVKRTNCDLLAVSIGNVHGMDLSPNLDFPLLEEIAQISSVPLVLHGGSGIPFEQVRRAKKQNLIKVNYGSDLRQAFIRTFGQAYEKNHNEFDIMSLSKKAIAQVEERVKVIIGEVNGK</sequence>
<evidence type="ECO:0000256" key="2">
    <source>
        <dbReference type="PIRSR" id="PIRSR001359-3"/>
    </source>
</evidence>
<feature type="binding site" evidence="2">
    <location>
        <position position="230"/>
    </location>
    <ligand>
        <name>Zn(2+)</name>
        <dbReference type="ChEBI" id="CHEBI:29105"/>
        <label>1</label>
        <note>catalytic</note>
    </ligand>
</feature>
<dbReference type="SUPFAM" id="SSF51569">
    <property type="entry name" value="Aldolase"/>
    <property type="match status" value="1"/>
</dbReference>
<dbReference type="InterPro" id="IPR013785">
    <property type="entry name" value="Aldolase_TIM"/>
</dbReference>
<dbReference type="CDD" id="cd00947">
    <property type="entry name" value="TBP_aldolase_IIB"/>
    <property type="match status" value="1"/>
</dbReference>
<organism evidence="3 4">
    <name type="scientific">Enterococcus pallens ATCC BAA-351</name>
    <dbReference type="NCBI Taxonomy" id="1158607"/>
    <lineage>
        <taxon>Bacteria</taxon>
        <taxon>Bacillati</taxon>
        <taxon>Bacillota</taxon>
        <taxon>Bacilli</taxon>
        <taxon>Lactobacillales</taxon>
        <taxon>Enterococcaceae</taxon>
        <taxon>Enterococcus</taxon>
    </lineage>
</organism>
<dbReference type="NCBIfam" id="TIGR00167">
    <property type="entry name" value="cbbA"/>
    <property type="match status" value="1"/>
</dbReference>
<dbReference type="Proteomes" id="UP000013782">
    <property type="component" value="Unassembled WGS sequence"/>
</dbReference>
<dbReference type="GO" id="GO:0005975">
    <property type="term" value="P:carbohydrate metabolic process"/>
    <property type="evidence" value="ECO:0007669"/>
    <property type="project" value="InterPro"/>
</dbReference>
<dbReference type="EMBL" id="AJAQ01000001">
    <property type="protein sequence ID" value="EOH98038.1"/>
    <property type="molecule type" value="Genomic_DNA"/>
</dbReference>